<evidence type="ECO:0000313" key="1">
    <source>
        <dbReference type="EMBL" id="JAE30644.1"/>
    </source>
</evidence>
<protein>
    <submittedName>
        <fullName evidence="1">Uncharacterized protein</fullName>
    </submittedName>
</protein>
<dbReference type="EMBL" id="GBRH01167252">
    <property type="protein sequence ID" value="JAE30644.1"/>
    <property type="molecule type" value="Transcribed_RNA"/>
</dbReference>
<accession>A0A0A9H4D8</accession>
<organism evidence="1">
    <name type="scientific">Arundo donax</name>
    <name type="common">Giant reed</name>
    <name type="synonym">Donax arundinaceus</name>
    <dbReference type="NCBI Taxonomy" id="35708"/>
    <lineage>
        <taxon>Eukaryota</taxon>
        <taxon>Viridiplantae</taxon>
        <taxon>Streptophyta</taxon>
        <taxon>Embryophyta</taxon>
        <taxon>Tracheophyta</taxon>
        <taxon>Spermatophyta</taxon>
        <taxon>Magnoliopsida</taxon>
        <taxon>Liliopsida</taxon>
        <taxon>Poales</taxon>
        <taxon>Poaceae</taxon>
        <taxon>PACMAD clade</taxon>
        <taxon>Arundinoideae</taxon>
        <taxon>Arundineae</taxon>
        <taxon>Arundo</taxon>
    </lineage>
</organism>
<sequence length="31" mass="3431">MPISMPKINVAINVTTHKKKSLSIPHKKMAS</sequence>
<dbReference type="AlphaFoldDB" id="A0A0A9H4D8"/>
<name>A0A0A9H4D8_ARUDO</name>
<proteinExistence type="predicted"/>
<reference evidence="1" key="2">
    <citation type="journal article" date="2015" name="Data Brief">
        <title>Shoot transcriptome of the giant reed, Arundo donax.</title>
        <authorList>
            <person name="Barrero R.A."/>
            <person name="Guerrero F.D."/>
            <person name="Moolhuijzen P."/>
            <person name="Goolsby J.A."/>
            <person name="Tidwell J."/>
            <person name="Bellgard S.E."/>
            <person name="Bellgard M.I."/>
        </authorList>
    </citation>
    <scope>NUCLEOTIDE SEQUENCE</scope>
    <source>
        <tissue evidence="1">Shoot tissue taken approximately 20 cm above the soil surface</tissue>
    </source>
</reference>
<reference evidence="1" key="1">
    <citation type="submission" date="2014-09" db="EMBL/GenBank/DDBJ databases">
        <authorList>
            <person name="Magalhaes I.L.F."/>
            <person name="Oliveira U."/>
            <person name="Santos F.R."/>
            <person name="Vidigal T.H.D.A."/>
            <person name="Brescovit A.D."/>
            <person name="Santos A.J."/>
        </authorList>
    </citation>
    <scope>NUCLEOTIDE SEQUENCE</scope>
    <source>
        <tissue evidence="1">Shoot tissue taken approximately 20 cm above the soil surface</tissue>
    </source>
</reference>